<feature type="chain" id="PRO_5034188878" description="glucan endo-1,3-beta-D-glucosidase" evidence="8">
    <location>
        <begin position="30"/>
        <end position="340"/>
    </location>
</feature>
<evidence type="ECO:0000256" key="7">
    <source>
        <dbReference type="RuleBase" id="RU004336"/>
    </source>
</evidence>
<organism evidence="9 10">
    <name type="scientific">Rhodamnia argentea</name>
    <dbReference type="NCBI Taxonomy" id="178133"/>
    <lineage>
        <taxon>Eukaryota</taxon>
        <taxon>Viridiplantae</taxon>
        <taxon>Streptophyta</taxon>
        <taxon>Embryophyta</taxon>
        <taxon>Tracheophyta</taxon>
        <taxon>Spermatophyta</taxon>
        <taxon>Magnoliopsida</taxon>
        <taxon>eudicotyledons</taxon>
        <taxon>Gunneridae</taxon>
        <taxon>Pentapetalae</taxon>
        <taxon>rosids</taxon>
        <taxon>malvids</taxon>
        <taxon>Myrtales</taxon>
        <taxon>Myrtaceae</taxon>
        <taxon>Myrtoideae</taxon>
        <taxon>Myrteae</taxon>
        <taxon>Australasian group</taxon>
        <taxon>Rhodamnia</taxon>
    </lineage>
</organism>
<evidence type="ECO:0000256" key="8">
    <source>
        <dbReference type="SAM" id="SignalP"/>
    </source>
</evidence>
<dbReference type="FunFam" id="3.20.20.80:FF:000010">
    <property type="entry name" value="glucan endo-1,3-beta-glucosidase, basic"/>
    <property type="match status" value="1"/>
</dbReference>
<comment type="catalytic activity">
    <reaction evidence="1">
        <text>Hydrolysis of (1-&gt;3)-beta-D-glucosidic linkages in (1-&gt;3)-beta-D-glucans.</text>
        <dbReference type="EC" id="3.2.1.39"/>
    </reaction>
</comment>
<protein>
    <recommendedName>
        <fullName evidence="3">glucan endo-1,3-beta-D-glucosidase</fullName>
        <ecNumber evidence="3">3.2.1.39</ecNumber>
    </recommendedName>
</protein>
<dbReference type="SUPFAM" id="SSF51445">
    <property type="entry name" value="(Trans)glycosidases"/>
    <property type="match status" value="1"/>
</dbReference>
<keyword evidence="4 7" id="KW-0378">Hydrolase</keyword>
<evidence type="ECO:0000313" key="10">
    <source>
        <dbReference type="RefSeq" id="XP_030525964.1"/>
    </source>
</evidence>
<dbReference type="Gene3D" id="3.20.20.80">
    <property type="entry name" value="Glycosidases"/>
    <property type="match status" value="1"/>
</dbReference>
<dbReference type="EC" id="3.2.1.39" evidence="3"/>
<dbReference type="GO" id="GO:0005975">
    <property type="term" value="P:carbohydrate metabolic process"/>
    <property type="evidence" value="ECO:0007669"/>
    <property type="project" value="InterPro"/>
</dbReference>
<dbReference type="Pfam" id="PF00332">
    <property type="entry name" value="Glyco_hydro_17"/>
    <property type="match status" value="1"/>
</dbReference>
<evidence type="ECO:0000256" key="3">
    <source>
        <dbReference type="ARBA" id="ARBA00012780"/>
    </source>
</evidence>
<keyword evidence="9" id="KW-1185">Reference proteome</keyword>
<dbReference type="InterPro" id="IPR017853">
    <property type="entry name" value="GH"/>
</dbReference>
<keyword evidence="5 7" id="KW-0326">Glycosidase</keyword>
<gene>
    <name evidence="10" type="primary">LOC115737770</name>
</gene>
<evidence type="ECO:0000256" key="1">
    <source>
        <dbReference type="ARBA" id="ARBA00000382"/>
    </source>
</evidence>
<evidence type="ECO:0000313" key="9">
    <source>
        <dbReference type="Proteomes" id="UP000827889"/>
    </source>
</evidence>
<dbReference type="PANTHER" id="PTHR32227">
    <property type="entry name" value="GLUCAN ENDO-1,3-BETA-GLUCOSIDASE BG1-RELATED-RELATED"/>
    <property type="match status" value="1"/>
</dbReference>
<dbReference type="InterPro" id="IPR000490">
    <property type="entry name" value="Glyco_hydro_17"/>
</dbReference>
<reference evidence="10" key="1">
    <citation type="submission" date="2025-08" db="UniProtKB">
        <authorList>
            <consortium name="RefSeq"/>
        </authorList>
    </citation>
    <scope>IDENTIFICATION</scope>
    <source>
        <tissue evidence="10">Leaf</tissue>
    </source>
</reference>
<evidence type="ECO:0000256" key="6">
    <source>
        <dbReference type="RuleBase" id="RU004335"/>
    </source>
</evidence>
<evidence type="ECO:0000256" key="4">
    <source>
        <dbReference type="ARBA" id="ARBA00022801"/>
    </source>
</evidence>
<dbReference type="KEGG" id="rarg:115737770"/>
<dbReference type="Proteomes" id="UP000827889">
    <property type="component" value="Chromosome 7"/>
</dbReference>
<dbReference type="PROSITE" id="PS00587">
    <property type="entry name" value="GLYCOSYL_HYDROL_F17"/>
    <property type="match status" value="1"/>
</dbReference>
<dbReference type="GeneID" id="115737770"/>
<dbReference type="AlphaFoldDB" id="A0A8B8NUS6"/>
<evidence type="ECO:0000256" key="2">
    <source>
        <dbReference type="ARBA" id="ARBA00008773"/>
    </source>
</evidence>
<sequence>MEIAKESIFIPSMLFLGLTLASFVVAAAGTGVCYGTHGDNLPSPQEVVDLFTQNNIPSMRIYNPDPSALQALGGSNIELVVGVANEDLQGIGSSQDSANGWVQANILSHGNVKFKYIAVGNEIQPSDPAASSLVAAMRNIWTAITNAGLGSQIKVSTSVDFGVLGVSSPPSRGEFKSDRMGLLGPLISFLVETQAPLLVNIYPYFSYVSDPQDIQLDFALFTSPSVVVHDGSLGYQNLFDAMLDAAYSALEKADGGSVRVVVSETGWPSDGGTATSVDNARTYNTNLVSHVKRGTPKRPDQPIETYIFAMFDENQKTPDLEKFWGLFHPDKQPKYPITLN</sequence>
<name>A0A8B8NUS6_9MYRT</name>
<accession>A0A8B8NUS6</accession>
<feature type="signal peptide" evidence="8">
    <location>
        <begin position="1"/>
        <end position="29"/>
    </location>
</feature>
<dbReference type="GO" id="GO:0042973">
    <property type="term" value="F:glucan endo-1,3-beta-D-glucosidase activity"/>
    <property type="evidence" value="ECO:0007669"/>
    <property type="project" value="UniProtKB-EC"/>
</dbReference>
<dbReference type="OrthoDB" id="941679at2759"/>
<dbReference type="InterPro" id="IPR044965">
    <property type="entry name" value="Glyco_hydro_17_plant"/>
</dbReference>
<evidence type="ECO:0000256" key="5">
    <source>
        <dbReference type="ARBA" id="ARBA00023295"/>
    </source>
</evidence>
<keyword evidence="8" id="KW-0732">Signal</keyword>
<dbReference type="RefSeq" id="XP_030525964.1">
    <property type="nucleotide sequence ID" value="XM_030670104.2"/>
</dbReference>
<proteinExistence type="inferred from homology"/>
<comment type="similarity">
    <text evidence="2 6">Belongs to the glycosyl hydrolase 17 family.</text>
</comment>